<feature type="domain" description="ATPase dynein-related AAA" evidence="1">
    <location>
        <begin position="471"/>
        <end position="561"/>
    </location>
</feature>
<dbReference type="Pfam" id="PF07728">
    <property type="entry name" value="AAA_5"/>
    <property type="match status" value="1"/>
</dbReference>
<protein>
    <submittedName>
        <fullName evidence="2">AAA family ATPase</fullName>
    </submittedName>
</protein>
<name>A0ABS6XWN9_9FLAO</name>
<dbReference type="Proteomes" id="UP000812031">
    <property type="component" value="Unassembled WGS sequence"/>
</dbReference>
<accession>A0ABS6XWN9</accession>
<keyword evidence="3" id="KW-1185">Reference proteome</keyword>
<dbReference type="InterPro" id="IPR011704">
    <property type="entry name" value="ATPase_dyneun-rel_AAA"/>
</dbReference>
<dbReference type="PANTHER" id="PTHR37291">
    <property type="entry name" value="5-METHYLCYTOSINE-SPECIFIC RESTRICTION ENZYME B"/>
    <property type="match status" value="1"/>
</dbReference>
<organism evidence="2 3">
    <name type="scientific">Flavobacterium taihuense</name>
    <dbReference type="NCBI Taxonomy" id="2857508"/>
    <lineage>
        <taxon>Bacteria</taxon>
        <taxon>Pseudomonadati</taxon>
        <taxon>Bacteroidota</taxon>
        <taxon>Flavobacteriia</taxon>
        <taxon>Flavobacteriales</taxon>
        <taxon>Flavobacteriaceae</taxon>
        <taxon>Flavobacterium</taxon>
    </lineage>
</organism>
<proteinExistence type="predicted"/>
<dbReference type="PANTHER" id="PTHR37291:SF1">
    <property type="entry name" value="TYPE IV METHYL-DIRECTED RESTRICTION ENZYME ECOKMCRB SUBUNIT"/>
    <property type="match status" value="1"/>
</dbReference>
<dbReference type="InterPro" id="IPR052934">
    <property type="entry name" value="Methyl-DNA_Rec/Restrict_Enz"/>
</dbReference>
<evidence type="ECO:0000259" key="1">
    <source>
        <dbReference type="Pfam" id="PF07728"/>
    </source>
</evidence>
<sequence>MINYKDYEKQVYDWLIAKHNKNKNFTFSLRQKGSKGAETDYFIGTEKSNYFSTTFWYLPVAFPGSSGDCIGLQFGYTKTGYHYFFEFTQTKESHDRQNQAALALVQQMQAALQSTIGFQRQPTDKNKMFTLRTKTFKATYDTLEEMFTDIEKDMVIIFPIVDETIVSVKKEYPEFKANRLTVDEFETITQKHLERIKRFKNHNEAEVIVFEDEIVSVFEIKTQPLNQILYGPPGTGKTYNTVLEAAKIVTNNVAISYDEALVEFNKNLGNQIEFITFHQNYSYEDFIQGIRPDIDNGKELTFEKKDGVFKRIADRALFEYYIETQKVKAKAKPNEIFVDANEAYLDFFASLKVGQQFSTKTKKTIHIIKLRDNKNIVFKYESGSKPVLVSSNRLLKLYSKISNIKEIVNINDDVRAAIGGCDATIYYTVLNEFINFYEENKKRIQNEEDYQDIDYLDVTEDRKKEILSQITLDDLRSVDKNKVKNYVIIIDEINRANISRVFGELITLIEDDKRSHGKIPMRVTLPSGDTFIVPSNLYIIGTMNTADKSIALLDIALRRRFDFIPMYPLYEGLAEKLNDADKLQNINEAILSRKNHDFTIGHAYFMGEGYSLESTINKKVVPLLLEYFMNDEKEVTAILQSAGIKIGGWPLEMQS</sequence>
<comment type="caution">
    <text evidence="2">The sequence shown here is derived from an EMBL/GenBank/DDBJ whole genome shotgun (WGS) entry which is preliminary data.</text>
</comment>
<dbReference type="RefSeq" id="WP_219317568.1">
    <property type="nucleotide sequence ID" value="NZ_JAHWYN010000008.1"/>
</dbReference>
<reference evidence="2 3" key="1">
    <citation type="submission" date="2021-07" db="EMBL/GenBank/DDBJ databases">
        <title>Flavobacterium sp. nov. isolated from sediment on the Taihu Lake.</title>
        <authorList>
            <person name="Qu J.-H."/>
        </authorList>
    </citation>
    <scope>NUCLEOTIDE SEQUENCE [LARGE SCALE GENOMIC DNA]</scope>
    <source>
        <strain evidence="2 3">NAS39</strain>
    </source>
</reference>
<evidence type="ECO:0000313" key="3">
    <source>
        <dbReference type="Proteomes" id="UP000812031"/>
    </source>
</evidence>
<dbReference type="EMBL" id="JAHWYN010000008">
    <property type="protein sequence ID" value="MBW4361091.1"/>
    <property type="molecule type" value="Genomic_DNA"/>
</dbReference>
<gene>
    <name evidence="2" type="ORF">KZH69_11400</name>
</gene>
<evidence type="ECO:0000313" key="2">
    <source>
        <dbReference type="EMBL" id="MBW4361091.1"/>
    </source>
</evidence>